<dbReference type="GO" id="GO:0000978">
    <property type="term" value="F:RNA polymerase II cis-regulatory region sequence-specific DNA binding"/>
    <property type="evidence" value="ECO:0007669"/>
    <property type="project" value="TreeGrafter"/>
</dbReference>
<feature type="compositionally biased region" description="Low complexity" evidence="5">
    <location>
        <begin position="706"/>
        <end position="725"/>
    </location>
</feature>
<feature type="compositionally biased region" description="Low complexity" evidence="5">
    <location>
        <begin position="619"/>
        <end position="644"/>
    </location>
</feature>
<evidence type="ECO:0000256" key="5">
    <source>
        <dbReference type="SAM" id="MobiDB-lite"/>
    </source>
</evidence>
<proteinExistence type="predicted"/>
<feature type="compositionally biased region" description="Polar residues" evidence="5">
    <location>
        <begin position="48"/>
        <end position="62"/>
    </location>
</feature>
<keyword evidence="3 4" id="KW-0539">Nucleus</keyword>
<organism evidence="7 8">
    <name type="scientific">Pachysolen tannophilus NRRL Y-2460</name>
    <dbReference type="NCBI Taxonomy" id="669874"/>
    <lineage>
        <taxon>Eukaryota</taxon>
        <taxon>Fungi</taxon>
        <taxon>Dikarya</taxon>
        <taxon>Ascomycota</taxon>
        <taxon>Saccharomycotina</taxon>
        <taxon>Pichiomycetes</taxon>
        <taxon>Pachysolenaceae</taxon>
        <taxon>Pachysolen</taxon>
    </lineage>
</organism>
<evidence type="ECO:0000256" key="3">
    <source>
        <dbReference type="ARBA" id="ARBA00023242"/>
    </source>
</evidence>
<dbReference type="OrthoDB" id="5954824at2759"/>
<feature type="region of interest" description="Disordered" evidence="5">
    <location>
        <begin position="172"/>
        <end position="231"/>
    </location>
</feature>
<keyword evidence="2 4" id="KW-0238">DNA-binding</keyword>
<feature type="DNA-binding region" description="Fork-head" evidence="4">
    <location>
        <begin position="243"/>
        <end position="336"/>
    </location>
</feature>
<sequence>MDVNSKRIRQPLREQDINNNIINSNNNSTDMLKQQQGLLPPRSVTASIPTITVSPSDGNQSKNNNNVNNNNNNNNAENVENAENEINDNGVFKLPSLTTPPQTVSRTLSEQIILKEKFSPRSPFANNNEKLKKNRRISQIASKSSSLSSSSSSMKIGNGGIDNINNQALLSPAFSSPSTKLKDNNNNNKIPPPEFPKLVTTKTTTATLKKERKQETVEELNRQVPPPEEMPVVIDDTKDFTKKPAYSYAMLIGMAILRAPGRKLTLSQIYAWISDTFKYYKKGDVGWQNSVRHNLSLNKAFIKSAKSKDGKGHYWQIEKGYEYQFYKGKNTKNGTSSGSNNNNANKINSVELVFNRNQIQNNTIDIKSSSASTSSSFTEEDGENDISTESASESEHNVINHHNKHDIIKSTPKSKIIADRGDEMFEQSSKASRNLQHCILRKRSLMDDEYSAEDDEDEDDLVYQPPVKKQSTSMSTSTAALASTAGNLSLHNIPNLQAPSPYWSASASGNRIIFGLLRTPPKAINHSSSSVMTSQSSIFDSPQHHPLSSSITKANKYGPYTSSFSCISNFDLSPIKGTETGPLLEPLTPRFSNSNNYNSISNGGIKKLSTRDSISKTPNCSSSNNYNGNINNNNNKYSSSTGNSNGYLNKTPNFIKTPGSSSTMKKIWNSPSYLDDFYTSPVISRNYPVYNEDDIIARACFGSPNKTSGSTSKDSNSGDSNSSDH</sequence>
<dbReference type="InterPro" id="IPR030456">
    <property type="entry name" value="TF_fork_head_CS_2"/>
</dbReference>
<dbReference type="PRINTS" id="PR00053">
    <property type="entry name" value="FORKHEAD"/>
</dbReference>
<evidence type="ECO:0000256" key="4">
    <source>
        <dbReference type="PROSITE-ProRule" id="PRU00089"/>
    </source>
</evidence>
<evidence type="ECO:0000313" key="7">
    <source>
        <dbReference type="EMBL" id="ODV97198.1"/>
    </source>
</evidence>
<accession>A0A1E4TZU8</accession>
<reference evidence="8" key="1">
    <citation type="submission" date="2016-05" db="EMBL/GenBank/DDBJ databases">
        <title>Comparative genomics of biotechnologically important yeasts.</title>
        <authorList>
            <consortium name="DOE Joint Genome Institute"/>
            <person name="Riley R."/>
            <person name="Haridas S."/>
            <person name="Wolfe K.H."/>
            <person name="Lopes M.R."/>
            <person name="Hittinger C.T."/>
            <person name="Goker M."/>
            <person name="Salamov A."/>
            <person name="Wisecaver J."/>
            <person name="Long T.M."/>
            <person name="Aerts A.L."/>
            <person name="Barry K."/>
            <person name="Choi C."/>
            <person name="Clum A."/>
            <person name="Coughlan A.Y."/>
            <person name="Deshpande S."/>
            <person name="Douglass A.P."/>
            <person name="Hanson S.J."/>
            <person name="Klenk H.-P."/>
            <person name="Labutti K."/>
            <person name="Lapidus A."/>
            <person name="Lindquist E."/>
            <person name="Lipzen A."/>
            <person name="Meier-Kolthoff J.P."/>
            <person name="Ohm R.A."/>
            <person name="Otillar R.P."/>
            <person name="Pangilinan J."/>
            <person name="Peng Y."/>
            <person name="Rokas A."/>
            <person name="Rosa C.A."/>
            <person name="Scheuner C."/>
            <person name="Sibirny A.A."/>
            <person name="Slot J.C."/>
            <person name="Stielow J.B."/>
            <person name="Sun H."/>
            <person name="Kurtzman C.P."/>
            <person name="Blackwell M."/>
            <person name="Grigoriev I.V."/>
            <person name="Jeffries T.W."/>
        </authorList>
    </citation>
    <scope>NUCLEOTIDE SEQUENCE [LARGE SCALE GENOMIC DNA]</scope>
    <source>
        <strain evidence="8">NRRL Y-2460</strain>
    </source>
</reference>
<evidence type="ECO:0000256" key="1">
    <source>
        <dbReference type="ARBA" id="ARBA00004123"/>
    </source>
</evidence>
<dbReference type="InterPro" id="IPR036390">
    <property type="entry name" value="WH_DNA-bd_sf"/>
</dbReference>
<feature type="compositionally biased region" description="Low complexity" evidence="5">
    <location>
        <begin position="142"/>
        <end position="153"/>
    </location>
</feature>
<feature type="region of interest" description="Disordered" evidence="5">
    <location>
        <begin position="609"/>
        <end position="644"/>
    </location>
</feature>
<name>A0A1E4TZU8_PACTA</name>
<gene>
    <name evidence="7" type="ORF">PACTADRAFT_48948</name>
</gene>
<dbReference type="FunFam" id="1.10.10.10:FF:000260">
    <property type="entry name" value="Forkhead transcription factor (Sep1)"/>
    <property type="match status" value="1"/>
</dbReference>
<dbReference type="PROSITE" id="PS50039">
    <property type="entry name" value="FORK_HEAD_3"/>
    <property type="match status" value="1"/>
</dbReference>
<feature type="compositionally biased region" description="Basic residues" evidence="5">
    <location>
        <begin position="1"/>
        <end position="10"/>
    </location>
</feature>
<keyword evidence="8" id="KW-1185">Reference proteome</keyword>
<feature type="region of interest" description="Disordered" evidence="5">
    <location>
        <begin position="365"/>
        <end position="395"/>
    </location>
</feature>
<feature type="compositionally biased region" description="Low complexity" evidence="5">
    <location>
        <begin position="196"/>
        <end position="207"/>
    </location>
</feature>
<feature type="region of interest" description="Disordered" evidence="5">
    <location>
        <begin position="119"/>
        <end position="154"/>
    </location>
</feature>
<dbReference type="GO" id="GO:0005634">
    <property type="term" value="C:nucleus"/>
    <property type="evidence" value="ECO:0007669"/>
    <property type="project" value="UniProtKB-SubCell"/>
</dbReference>
<feature type="region of interest" description="Disordered" evidence="5">
    <location>
        <begin position="701"/>
        <end position="725"/>
    </location>
</feature>
<dbReference type="InterPro" id="IPR050211">
    <property type="entry name" value="FOX_domain-containing"/>
</dbReference>
<dbReference type="Proteomes" id="UP000094236">
    <property type="component" value="Unassembled WGS sequence"/>
</dbReference>
<dbReference type="PANTHER" id="PTHR11829">
    <property type="entry name" value="FORKHEAD BOX PROTEIN"/>
    <property type="match status" value="1"/>
</dbReference>
<feature type="compositionally biased region" description="Low complexity" evidence="5">
    <location>
        <begin position="63"/>
        <end position="77"/>
    </location>
</feature>
<feature type="region of interest" description="Disordered" evidence="5">
    <location>
        <begin position="48"/>
        <end position="77"/>
    </location>
</feature>
<dbReference type="GO" id="GO:0001228">
    <property type="term" value="F:DNA-binding transcription activator activity, RNA polymerase II-specific"/>
    <property type="evidence" value="ECO:0007669"/>
    <property type="project" value="UniProtKB-ARBA"/>
</dbReference>
<dbReference type="PANTHER" id="PTHR11829:SF343">
    <property type="entry name" value="FORK-HEAD DOMAIN-CONTAINING PROTEIN"/>
    <property type="match status" value="1"/>
</dbReference>
<evidence type="ECO:0000259" key="6">
    <source>
        <dbReference type="PROSITE" id="PS50039"/>
    </source>
</evidence>
<dbReference type="CDD" id="cd00059">
    <property type="entry name" value="FH_FOX"/>
    <property type="match status" value="1"/>
</dbReference>
<dbReference type="EMBL" id="KV454012">
    <property type="protein sequence ID" value="ODV97198.1"/>
    <property type="molecule type" value="Genomic_DNA"/>
</dbReference>
<protein>
    <recommendedName>
        <fullName evidence="6">Fork-head domain-containing protein</fullName>
    </recommendedName>
</protein>
<dbReference type="InterPro" id="IPR036388">
    <property type="entry name" value="WH-like_DNA-bd_sf"/>
</dbReference>
<feature type="compositionally biased region" description="Basic and acidic residues" evidence="5">
    <location>
        <begin position="208"/>
        <end position="221"/>
    </location>
</feature>
<evidence type="ECO:0000256" key="2">
    <source>
        <dbReference type="ARBA" id="ARBA00023125"/>
    </source>
</evidence>
<feature type="region of interest" description="Disordered" evidence="5">
    <location>
        <begin position="1"/>
        <end position="28"/>
    </location>
</feature>
<dbReference type="Pfam" id="PF00250">
    <property type="entry name" value="Forkhead"/>
    <property type="match status" value="1"/>
</dbReference>
<feature type="domain" description="Fork-head" evidence="6">
    <location>
        <begin position="243"/>
        <end position="336"/>
    </location>
</feature>
<dbReference type="PROSITE" id="PS00658">
    <property type="entry name" value="FORK_HEAD_2"/>
    <property type="match status" value="1"/>
</dbReference>
<evidence type="ECO:0000313" key="8">
    <source>
        <dbReference type="Proteomes" id="UP000094236"/>
    </source>
</evidence>
<dbReference type="InterPro" id="IPR001766">
    <property type="entry name" value="Fork_head_dom"/>
</dbReference>
<dbReference type="SUPFAM" id="SSF46785">
    <property type="entry name" value="Winged helix' DNA-binding domain"/>
    <property type="match status" value="1"/>
</dbReference>
<comment type="subcellular location">
    <subcellularLocation>
        <location evidence="1 4">Nucleus</location>
    </subcellularLocation>
</comment>
<dbReference type="STRING" id="669874.A0A1E4TZU8"/>
<feature type="compositionally biased region" description="Low complexity" evidence="5">
    <location>
        <begin position="17"/>
        <end position="28"/>
    </location>
</feature>
<dbReference type="Gene3D" id="1.10.10.10">
    <property type="entry name" value="Winged helix-like DNA-binding domain superfamily/Winged helix DNA-binding domain"/>
    <property type="match status" value="1"/>
</dbReference>
<dbReference type="AlphaFoldDB" id="A0A1E4TZU8"/>
<dbReference type="SMART" id="SM00339">
    <property type="entry name" value="FH"/>
    <property type="match status" value="1"/>
</dbReference>